<keyword evidence="2 4" id="KW-0489">Methyltransferase</keyword>
<reference evidence="4 5" key="1">
    <citation type="submission" date="2020-04" db="EMBL/GenBank/DDBJ databases">
        <title>Flammeovirga sp. SR4, a novel species isolated from seawater.</title>
        <authorList>
            <person name="Wang X."/>
        </authorList>
    </citation>
    <scope>NUCLEOTIDE SEQUENCE [LARGE SCALE GENOMIC DNA]</scope>
    <source>
        <strain evidence="4 5">SR4</strain>
    </source>
</reference>
<dbReference type="InterPro" id="IPR029063">
    <property type="entry name" value="SAM-dependent_MTases_sf"/>
</dbReference>
<comment type="similarity">
    <text evidence="1">Belongs to the methyltransferase superfamily.</text>
</comment>
<dbReference type="RefSeq" id="WP_168880774.1">
    <property type="nucleotide sequence ID" value="NZ_JABAIL010000001.1"/>
</dbReference>
<name>A0A7X8SH31_9BACT</name>
<dbReference type="Pfam" id="PF13489">
    <property type="entry name" value="Methyltransf_23"/>
    <property type="match status" value="1"/>
</dbReference>
<evidence type="ECO:0000256" key="3">
    <source>
        <dbReference type="ARBA" id="ARBA00022679"/>
    </source>
</evidence>
<dbReference type="GO" id="GO:0008168">
    <property type="term" value="F:methyltransferase activity"/>
    <property type="evidence" value="ECO:0007669"/>
    <property type="project" value="UniProtKB-KW"/>
</dbReference>
<organism evidence="4 5">
    <name type="scientific">Flammeovirga agarivorans</name>
    <dbReference type="NCBI Taxonomy" id="2726742"/>
    <lineage>
        <taxon>Bacteria</taxon>
        <taxon>Pseudomonadati</taxon>
        <taxon>Bacteroidota</taxon>
        <taxon>Cytophagia</taxon>
        <taxon>Cytophagales</taxon>
        <taxon>Flammeovirgaceae</taxon>
        <taxon>Flammeovirga</taxon>
    </lineage>
</organism>
<gene>
    <name evidence="4" type="ORF">HGP29_02715</name>
</gene>
<dbReference type="Proteomes" id="UP000585050">
    <property type="component" value="Unassembled WGS sequence"/>
</dbReference>
<evidence type="ECO:0000313" key="5">
    <source>
        <dbReference type="Proteomes" id="UP000585050"/>
    </source>
</evidence>
<dbReference type="PANTHER" id="PTHR12176">
    <property type="entry name" value="SAM-DEPENDENT METHYLTRANSFERASE SUPERFAMILY PROTEIN"/>
    <property type="match status" value="1"/>
</dbReference>
<keyword evidence="3 4" id="KW-0808">Transferase</keyword>
<accession>A0A7X8SH31</accession>
<keyword evidence="5" id="KW-1185">Reference proteome</keyword>
<comment type="caution">
    <text evidence="4">The sequence shown here is derived from an EMBL/GenBank/DDBJ whole genome shotgun (WGS) entry which is preliminary data.</text>
</comment>
<evidence type="ECO:0000256" key="1">
    <source>
        <dbReference type="ARBA" id="ARBA00008361"/>
    </source>
</evidence>
<dbReference type="InterPro" id="IPR051419">
    <property type="entry name" value="Lys/N-term_MeTrsfase_sf"/>
</dbReference>
<dbReference type="AlphaFoldDB" id="A0A7X8SH31"/>
<dbReference type="CDD" id="cd02440">
    <property type="entry name" value="AdoMet_MTases"/>
    <property type="match status" value="1"/>
</dbReference>
<evidence type="ECO:0000256" key="2">
    <source>
        <dbReference type="ARBA" id="ARBA00022603"/>
    </source>
</evidence>
<proteinExistence type="inferred from homology"/>
<dbReference type="Gene3D" id="3.40.50.150">
    <property type="entry name" value="Vaccinia Virus protein VP39"/>
    <property type="match status" value="1"/>
</dbReference>
<evidence type="ECO:0000313" key="4">
    <source>
        <dbReference type="EMBL" id="NLR90096.1"/>
    </source>
</evidence>
<sequence>MATNQQKGWDEFYQHPDAFGAPYPELNNFLENLEQKRALLDLGCGQGRNSMLALKLGFQVTGVDYSAVGVDTMVTKSNHQIEGVVEDIYNYNPSNTFQVILLDAVIHCQEEDRSKEINMFKKLLSSLENEGFLLIITHQWDMRETYLKETIEKEFPQLKYQFNKHLEHFYFPPLAEEEHIMEMSFMCFKYQKND</sequence>
<dbReference type="SUPFAM" id="SSF53335">
    <property type="entry name" value="S-adenosyl-L-methionine-dependent methyltransferases"/>
    <property type="match status" value="1"/>
</dbReference>
<dbReference type="EMBL" id="JABAIL010000001">
    <property type="protein sequence ID" value="NLR90096.1"/>
    <property type="molecule type" value="Genomic_DNA"/>
</dbReference>
<protein>
    <submittedName>
        <fullName evidence="4">Class I SAM-dependent methyltransferase</fullName>
    </submittedName>
</protein>
<dbReference type="GO" id="GO:0032259">
    <property type="term" value="P:methylation"/>
    <property type="evidence" value="ECO:0007669"/>
    <property type="project" value="UniProtKB-KW"/>
</dbReference>